<dbReference type="EMBL" id="VJXY01000023">
    <property type="protein sequence ID" value="MBD6618092.1"/>
    <property type="molecule type" value="Genomic_DNA"/>
</dbReference>
<evidence type="ECO:0000313" key="1">
    <source>
        <dbReference type="EMBL" id="MBD6618092.1"/>
    </source>
</evidence>
<dbReference type="Proteomes" id="UP001165986">
    <property type="component" value="Unassembled WGS sequence"/>
</dbReference>
<evidence type="ECO:0000313" key="2">
    <source>
        <dbReference type="Proteomes" id="UP001165986"/>
    </source>
</evidence>
<proteinExistence type="predicted"/>
<accession>A0AA40VSK3</accession>
<reference evidence="1" key="1">
    <citation type="submission" date="2019-07" db="EMBL/GenBank/DDBJ databases">
        <title>Toxilogical consequences of a new and cryptic species of cyanobacteria (Komarekiella delphini-convector) recovered from the epidermis of a bottlenose dolphin and 1500 ft. in the air.</title>
        <authorList>
            <person name="Brown A.O."/>
            <person name="Dvorak P."/>
            <person name="Villanueva C.D."/>
            <person name="Foss A.J."/>
            <person name="Garvey A.D."/>
            <person name="Gibson Q.A."/>
            <person name="Johansen J.R."/>
            <person name="Casamatta D.A."/>
        </authorList>
    </citation>
    <scope>NUCLEOTIDE SEQUENCE</scope>
    <source>
        <strain evidence="1">SJRDD-AB1</strain>
    </source>
</reference>
<sequence length="80" mass="8939">MGSHPKAEVADARSRSVSQTRLALSVGDRAACRRQASRTEGFTLRYPLWGVAWKPPWRSLKVEKTALAPLQKGEIYKAPF</sequence>
<name>A0AA40VSK3_9NOST</name>
<comment type="caution">
    <text evidence="1">The sequence shown here is derived from an EMBL/GenBank/DDBJ whole genome shotgun (WGS) entry which is preliminary data.</text>
</comment>
<gene>
    <name evidence="1" type="ORF">FNW02_20255</name>
</gene>
<protein>
    <submittedName>
        <fullName evidence="1">Uncharacterized protein</fullName>
    </submittedName>
</protein>
<keyword evidence="2" id="KW-1185">Reference proteome</keyword>
<organism evidence="1 2">
    <name type="scientific">Komarekiella delphini-convector SJRDD-AB1</name>
    <dbReference type="NCBI Taxonomy" id="2593771"/>
    <lineage>
        <taxon>Bacteria</taxon>
        <taxon>Bacillati</taxon>
        <taxon>Cyanobacteriota</taxon>
        <taxon>Cyanophyceae</taxon>
        <taxon>Nostocales</taxon>
        <taxon>Nostocaceae</taxon>
        <taxon>Komarekiella</taxon>
        <taxon>Komarekiella delphini-convector</taxon>
    </lineage>
</organism>
<dbReference type="AlphaFoldDB" id="A0AA40VSK3"/>